<evidence type="ECO:0000313" key="10">
    <source>
        <dbReference type="EMBL" id="QIH23653.1"/>
    </source>
</evidence>
<reference evidence="10 11" key="1">
    <citation type="submission" date="2020-02" db="EMBL/GenBank/DDBJ databases">
        <title>Complete genome sequences of six Lactobacillus iners strains isolated from the human vagina.</title>
        <authorList>
            <person name="France M.T."/>
            <person name="Rutt L."/>
            <person name="Narina S."/>
            <person name="Arbaugh S."/>
            <person name="Humphrys M.S."/>
            <person name="Ma B."/>
            <person name="Hayward M.R."/>
            <person name="Relman D."/>
            <person name="Kwon D.S."/>
            <person name="Ravel J."/>
        </authorList>
    </citation>
    <scope>NUCLEOTIDE SEQUENCE [LARGE SCALE GENOMIC DNA]</scope>
    <source>
        <strain evidence="10 11">C0210C1</strain>
    </source>
</reference>
<dbReference type="GO" id="GO:0031071">
    <property type="term" value="F:cysteine desulfurase activity"/>
    <property type="evidence" value="ECO:0007669"/>
    <property type="project" value="UniProtKB-EC"/>
</dbReference>
<evidence type="ECO:0000256" key="1">
    <source>
        <dbReference type="ARBA" id="ARBA00001933"/>
    </source>
</evidence>
<organism evidence="10 11">
    <name type="scientific">Lactobacillus iners</name>
    <dbReference type="NCBI Taxonomy" id="147802"/>
    <lineage>
        <taxon>Bacteria</taxon>
        <taxon>Bacillati</taxon>
        <taxon>Bacillota</taxon>
        <taxon>Bacilli</taxon>
        <taxon>Lactobacillales</taxon>
        <taxon>Lactobacillaceae</taxon>
        <taxon>Lactobacillus</taxon>
    </lineage>
</organism>
<dbReference type="InterPro" id="IPR016454">
    <property type="entry name" value="Cysteine_dSase"/>
</dbReference>
<dbReference type="InterPro" id="IPR015422">
    <property type="entry name" value="PyrdxlP-dep_Trfase_small"/>
</dbReference>
<dbReference type="Gene3D" id="1.10.260.50">
    <property type="match status" value="1"/>
</dbReference>
<dbReference type="PANTHER" id="PTHR11601:SF34">
    <property type="entry name" value="CYSTEINE DESULFURASE"/>
    <property type="match status" value="1"/>
</dbReference>
<dbReference type="Proteomes" id="UP000501676">
    <property type="component" value="Chromosome"/>
</dbReference>
<evidence type="ECO:0000256" key="7">
    <source>
        <dbReference type="ARBA" id="ARBA00023014"/>
    </source>
</evidence>
<evidence type="ECO:0000256" key="8">
    <source>
        <dbReference type="ARBA" id="ARBA00050776"/>
    </source>
</evidence>
<dbReference type="GO" id="GO:0046872">
    <property type="term" value="F:metal ion binding"/>
    <property type="evidence" value="ECO:0007669"/>
    <property type="project" value="UniProtKB-KW"/>
</dbReference>
<evidence type="ECO:0000313" key="11">
    <source>
        <dbReference type="Proteomes" id="UP000501676"/>
    </source>
</evidence>
<gene>
    <name evidence="10" type="ORF">G6Z83_02740</name>
</gene>
<evidence type="ECO:0000256" key="3">
    <source>
        <dbReference type="ARBA" id="ARBA00022679"/>
    </source>
</evidence>
<dbReference type="AlphaFoldDB" id="A0A6G7B837"/>
<evidence type="ECO:0000256" key="2">
    <source>
        <dbReference type="ARBA" id="ARBA00006490"/>
    </source>
</evidence>
<evidence type="ECO:0000256" key="5">
    <source>
        <dbReference type="ARBA" id="ARBA00022898"/>
    </source>
</evidence>
<dbReference type="SUPFAM" id="SSF53383">
    <property type="entry name" value="PLP-dependent transferases"/>
    <property type="match status" value="1"/>
</dbReference>
<comment type="similarity">
    <text evidence="2">Belongs to the class-V pyridoxal-phosphate-dependent aminotransferase family. NifS/IscS subfamily.</text>
</comment>
<keyword evidence="7" id="KW-0411">Iron-sulfur</keyword>
<dbReference type="Gene3D" id="3.40.640.10">
    <property type="entry name" value="Type I PLP-dependent aspartate aminotransferase-like (Major domain)"/>
    <property type="match status" value="1"/>
</dbReference>
<dbReference type="Pfam" id="PF00266">
    <property type="entry name" value="Aminotran_5"/>
    <property type="match status" value="1"/>
</dbReference>
<dbReference type="Gene3D" id="3.90.1150.10">
    <property type="entry name" value="Aspartate Aminotransferase, domain 1"/>
    <property type="match status" value="1"/>
</dbReference>
<dbReference type="InterPro" id="IPR015421">
    <property type="entry name" value="PyrdxlP-dep_Trfase_major"/>
</dbReference>
<dbReference type="EMBL" id="CP049228">
    <property type="protein sequence ID" value="QIH23653.1"/>
    <property type="molecule type" value="Genomic_DNA"/>
</dbReference>
<protein>
    <submittedName>
        <fullName evidence="10">Cysteine desulfurase</fullName>
    </submittedName>
</protein>
<keyword evidence="4" id="KW-0479">Metal-binding</keyword>
<feature type="domain" description="Aminotransferase class V" evidence="9">
    <location>
        <begin position="5"/>
        <end position="368"/>
    </location>
</feature>
<dbReference type="PANTHER" id="PTHR11601">
    <property type="entry name" value="CYSTEINE DESULFURYLASE FAMILY MEMBER"/>
    <property type="match status" value="1"/>
</dbReference>
<keyword evidence="6" id="KW-0408">Iron</keyword>
<name>A0A6G7B837_9LACO</name>
<sequence>MKKNIYLDNAATTPVSPSVAARINDEMLTDFGNASSQHYFGRKARAAVEVARKIIADSINAKANEIVFTSGGTESNNTAIYGTAKLRSHLGKKIITTKVEHPSVLNPMKDLESQGYNIVYLDVDQTGHISLEQLKDELTDDTILVSIMSVNNEVGSIMPIEEIGKLVKDTNALFHVDDVQGFGNIDIDVQKSNIDLMSTSAHKINGPKFLGFLYEKEGINLPPLLLGGEQELKRRPGTENVPAISGFGVAVKESNIDKKEQQKKYQNLQNIIINKLKHDHVDFEVNGSISGSVSHHVLNLWLKGIDTALAITNLDLAGFSVSGGSACTAGSLHPSHVLAAMYGESSPRLRESIRVSFSRFTSEDDVTSFAAELADMCKRLV</sequence>
<dbReference type="InterPro" id="IPR015424">
    <property type="entry name" value="PyrdxlP-dep_Trfase"/>
</dbReference>
<dbReference type="GO" id="GO:0051536">
    <property type="term" value="F:iron-sulfur cluster binding"/>
    <property type="evidence" value="ECO:0007669"/>
    <property type="project" value="UniProtKB-KW"/>
</dbReference>
<comment type="cofactor">
    <cofactor evidence="1">
        <name>pyridoxal 5'-phosphate</name>
        <dbReference type="ChEBI" id="CHEBI:597326"/>
    </cofactor>
</comment>
<dbReference type="PIRSF" id="PIRSF005572">
    <property type="entry name" value="NifS"/>
    <property type="match status" value="1"/>
</dbReference>
<evidence type="ECO:0000259" key="9">
    <source>
        <dbReference type="Pfam" id="PF00266"/>
    </source>
</evidence>
<accession>A0A6G7B837</accession>
<comment type="catalytic activity">
    <reaction evidence="8">
        <text>(sulfur carrier)-H + L-cysteine = (sulfur carrier)-SH + L-alanine</text>
        <dbReference type="Rhea" id="RHEA:43892"/>
        <dbReference type="Rhea" id="RHEA-COMP:14737"/>
        <dbReference type="Rhea" id="RHEA-COMP:14739"/>
        <dbReference type="ChEBI" id="CHEBI:29917"/>
        <dbReference type="ChEBI" id="CHEBI:35235"/>
        <dbReference type="ChEBI" id="CHEBI:57972"/>
        <dbReference type="ChEBI" id="CHEBI:64428"/>
        <dbReference type="EC" id="2.8.1.7"/>
    </reaction>
</comment>
<dbReference type="InterPro" id="IPR000192">
    <property type="entry name" value="Aminotrans_V_dom"/>
</dbReference>
<evidence type="ECO:0000256" key="4">
    <source>
        <dbReference type="ARBA" id="ARBA00022723"/>
    </source>
</evidence>
<evidence type="ECO:0000256" key="6">
    <source>
        <dbReference type="ARBA" id="ARBA00023004"/>
    </source>
</evidence>
<keyword evidence="3" id="KW-0808">Transferase</keyword>
<dbReference type="RefSeq" id="WP_006734584.1">
    <property type="nucleotide sequence ID" value="NZ_CP049226.1"/>
</dbReference>
<proteinExistence type="inferred from homology"/>
<dbReference type="FunFam" id="3.40.640.10:FF:000084">
    <property type="entry name" value="IscS-like cysteine desulfurase"/>
    <property type="match status" value="1"/>
</dbReference>
<keyword evidence="5" id="KW-0663">Pyridoxal phosphate</keyword>